<sequence>MDMNKKLTTTGIFRPGQPPQLFPELDAHLNRMQSLAFRIGDQLTGQPAGTVAIISKEMQIGVVPFRGKIETVMLEHTRPTSRMMMFSGSASPNRCTKSVTGVPRIKLMRSVSNWKLGS</sequence>
<proteinExistence type="predicted"/>
<evidence type="ECO:0000313" key="2">
    <source>
        <dbReference type="EMBL" id="QOD01430.1"/>
    </source>
</evidence>
<evidence type="ECO:0000313" key="4">
    <source>
        <dbReference type="Proteomes" id="UP000516786"/>
    </source>
</evidence>
<organism evidence="1 3">
    <name type="scientific">Pseudomonas putida</name>
    <name type="common">Arthrobacter siderocapsulatus</name>
    <dbReference type="NCBI Taxonomy" id="303"/>
    <lineage>
        <taxon>Bacteria</taxon>
        <taxon>Pseudomonadati</taxon>
        <taxon>Pseudomonadota</taxon>
        <taxon>Gammaproteobacteria</taxon>
        <taxon>Pseudomonadales</taxon>
        <taxon>Pseudomonadaceae</taxon>
        <taxon>Pseudomonas</taxon>
    </lineage>
</organism>
<geneLocation type="plasmid" evidence="2 4">
    <name>pZXPA-20-602k</name>
</geneLocation>
<reference evidence="1 3" key="1">
    <citation type="submission" date="2017-04" db="EMBL/GenBank/DDBJ databases">
        <title>Presence of VIM-2 positive Pseudomonas species in chickens and their surrounding environment.</title>
        <authorList>
            <person name="Zhang R."/>
        </authorList>
    </citation>
    <scope>NUCLEOTIDE SEQUENCE [LARGE SCALE GENOMIC DNA]</scope>
    <source>
        <strain evidence="1 3">DZ-C18</strain>
    </source>
</reference>
<reference evidence="2 4" key="2">
    <citation type="submission" date="2020-09" db="EMBL/GenBank/DDBJ databases">
        <title>Co-existence of a novel multidrug-resistance efflux pump with carbapenem resistance gene blaVIM-2 in one megaplasmid in Pseudomonas putida.</title>
        <authorList>
            <person name="Peng K."/>
            <person name="Li R."/>
        </authorList>
    </citation>
    <scope>NUCLEOTIDE SEQUENCE [LARGE SCALE GENOMIC DNA]</scope>
    <source>
        <strain evidence="2 4">ZXPA-20</strain>
        <plasmid evidence="2 4">pZXPA-20-602k</plasmid>
    </source>
</reference>
<dbReference type="Proteomes" id="UP000193675">
    <property type="component" value="Unassembled WGS sequence"/>
</dbReference>
<dbReference type="EMBL" id="NBWC01000049">
    <property type="protein sequence ID" value="ORL58743.1"/>
    <property type="molecule type" value="Genomic_DNA"/>
</dbReference>
<keyword evidence="2" id="KW-0614">Plasmid</keyword>
<name>A0A1X0ZWH6_PSEPU</name>
<evidence type="ECO:0000313" key="1">
    <source>
        <dbReference type="EMBL" id="ORL58743.1"/>
    </source>
</evidence>
<accession>A0A1X0ZWH6</accession>
<dbReference type="AlphaFoldDB" id="A0A1X0ZWH6"/>
<protein>
    <submittedName>
        <fullName evidence="1">Uncharacterized protein</fullName>
    </submittedName>
</protein>
<gene>
    <name evidence="1" type="ORF">B7H17_24745</name>
    <name evidence="2" type="ORF">ID616_29810</name>
</gene>
<dbReference type="EMBL" id="CP061724">
    <property type="protein sequence ID" value="QOD01430.1"/>
    <property type="molecule type" value="Genomic_DNA"/>
</dbReference>
<dbReference type="RefSeq" id="WP_084851775.1">
    <property type="nucleotide sequence ID" value="NZ_CP061724.1"/>
</dbReference>
<evidence type="ECO:0000313" key="3">
    <source>
        <dbReference type="Proteomes" id="UP000193675"/>
    </source>
</evidence>
<dbReference type="Proteomes" id="UP000516786">
    <property type="component" value="Plasmid pZXPA-20-602k"/>
</dbReference>